<keyword evidence="1" id="KW-0418">Kinase</keyword>
<name>A0A2T4JUY9_9RHOB</name>
<proteinExistence type="predicted"/>
<dbReference type="Gene3D" id="3.90.1200.10">
    <property type="match status" value="1"/>
</dbReference>
<dbReference type="PANTHER" id="PTHR43883">
    <property type="entry name" value="SLR0207 PROTEIN"/>
    <property type="match status" value="1"/>
</dbReference>
<protein>
    <submittedName>
        <fullName evidence="1">Kinase</fullName>
    </submittedName>
</protein>
<gene>
    <name evidence="1" type="ORF">C5F48_10935</name>
</gene>
<evidence type="ECO:0000313" key="1">
    <source>
        <dbReference type="EMBL" id="PTE21715.1"/>
    </source>
</evidence>
<dbReference type="RefSeq" id="WP_107663948.1">
    <property type="nucleotide sequence ID" value="NZ_PZKG01000041.1"/>
</dbReference>
<comment type="caution">
    <text evidence="1">The sequence shown here is derived from an EMBL/GenBank/DDBJ whole genome shotgun (WGS) entry which is preliminary data.</text>
</comment>
<accession>A0A2T4JUY9</accession>
<dbReference type="PANTHER" id="PTHR43883:SF1">
    <property type="entry name" value="GLUCONOKINASE"/>
    <property type="match status" value="1"/>
</dbReference>
<keyword evidence="2" id="KW-1185">Reference proteome</keyword>
<dbReference type="Pfam" id="PF13671">
    <property type="entry name" value="AAA_33"/>
    <property type="match status" value="1"/>
</dbReference>
<dbReference type="AlphaFoldDB" id="A0A2T4JUY9"/>
<keyword evidence="1" id="KW-0808">Transferase</keyword>
<dbReference type="SUPFAM" id="SSF56112">
    <property type="entry name" value="Protein kinase-like (PK-like)"/>
    <property type="match status" value="1"/>
</dbReference>
<reference evidence="1 2" key="1">
    <citation type="submission" date="2018-03" db="EMBL/GenBank/DDBJ databases">
        <title>Cereibacter changlensis.</title>
        <authorList>
            <person name="Meyer T.E."/>
            <person name="Miller S."/>
            <person name="Lodha T."/>
            <person name="Gandham S."/>
            <person name="Chintalapati S."/>
            <person name="Chintalapati V.R."/>
        </authorList>
    </citation>
    <scope>NUCLEOTIDE SEQUENCE [LARGE SCALE GENOMIC DNA]</scope>
    <source>
        <strain evidence="1 2">JA139</strain>
    </source>
</reference>
<dbReference type="Proteomes" id="UP000241010">
    <property type="component" value="Unassembled WGS sequence"/>
</dbReference>
<dbReference type="GO" id="GO:0016301">
    <property type="term" value="F:kinase activity"/>
    <property type="evidence" value="ECO:0007669"/>
    <property type="project" value="UniProtKB-KW"/>
</dbReference>
<organism evidence="1 2">
    <name type="scientific">Cereibacter changlensis JA139</name>
    <dbReference type="NCBI Taxonomy" id="1188249"/>
    <lineage>
        <taxon>Bacteria</taxon>
        <taxon>Pseudomonadati</taxon>
        <taxon>Pseudomonadota</taxon>
        <taxon>Alphaproteobacteria</taxon>
        <taxon>Rhodobacterales</taxon>
        <taxon>Paracoccaceae</taxon>
        <taxon>Cereibacter</taxon>
    </lineage>
</organism>
<evidence type="ECO:0000313" key="2">
    <source>
        <dbReference type="Proteomes" id="UP000241010"/>
    </source>
</evidence>
<sequence>MDDQSETVAFLRGLTGADGRPAEVVETHGALIFLCGDTALKLKRAVVYDYMDLSTLARRKALLDRELELNRPAAPKIYRDLVPVTRGPEGLRLGGEGAPVEWLLRMARFPAEDELAVIAARQGIGDGMAEALGQAVQRYHRAAPLRAAEGPKLIADILDELARVFAGMEAVLGPEAPARFDAEARATLDRVAPLLARRAAEGHVRRCHGDLHLGNLVLIDGLPTPFDALEFDEVLGTCDVLYDLAFLLMDLCHRDLRQAANITLASWLLQAGGTEDAGLEALPLFLAVRAAIRAMVLVQTDAARGSDEAGPEARRLLAEALAALRRAPPRLVAMGGRSGSGKTTLARLLAPGVGAMPGAVHMRSDTERKAGAEPVDYSPEGRARIYARMLERASCLLGAGQSVLLDATFLDEADRAAAERLAAAVRVPFHGLWLEAPPAILLARVASRRGDASDADAAVVEGQLSDGTEPEEWLRIDAGDGLEPALAAARAALG</sequence>
<dbReference type="InterPro" id="IPR011009">
    <property type="entry name" value="Kinase-like_dom_sf"/>
</dbReference>
<dbReference type="SUPFAM" id="SSF52540">
    <property type="entry name" value="P-loop containing nucleoside triphosphate hydrolases"/>
    <property type="match status" value="1"/>
</dbReference>
<dbReference type="InterPro" id="IPR052732">
    <property type="entry name" value="Cell-binding_unc_protein"/>
</dbReference>
<dbReference type="InterPro" id="IPR027417">
    <property type="entry name" value="P-loop_NTPase"/>
</dbReference>
<dbReference type="Gene3D" id="3.40.50.300">
    <property type="entry name" value="P-loop containing nucleotide triphosphate hydrolases"/>
    <property type="match status" value="1"/>
</dbReference>
<dbReference type="OrthoDB" id="9810277at2"/>
<dbReference type="EMBL" id="PZKG01000041">
    <property type="protein sequence ID" value="PTE21715.1"/>
    <property type="molecule type" value="Genomic_DNA"/>
</dbReference>